<reference evidence="2" key="2">
    <citation type="submission" date="2020-09" db="EMBL/GenBank/DDBJ databases">
        <authorList>
            <person name="Sun Q."/>
            <person name="Ohkuma M."/>
        </authorList>
    </citation>
    <scope>NUCLEOTIDE SEQUENCE</scope>
    <source>
        <strain evidence="2">JCM 30804</strain>
    </source>
</reference>
<keyword evidence="3" id="KW-1185">Reference proteome</keyword>
<gene>
    <name evidence="2" type="ORF">GCM10009332_26940</name>
</gene>
<reference evidence="2" key="1">
    <citation type="journal article" date="2014" name="Int. J. Syst. Evol. Microbiol.">
        <title>Complete genome sequence of Corynebacterium casei LMG S-19264T (=DSM 44701T), isolated from a smear-ripened cheese.</title>
        <authorList>
            <consortium name="US DOE Joint Genome Institute (JGI-PGF)"/>
            <person name="Walter F."/>
            <person name="Albersmeier A."/>
            <person name="Kalinowski J."/>
            <person name="Ruckert C."/>
        </authorList>
    </citation>
    <scope>NUCLEOTIDE SEQUENCE</scope>
    <source>
        <strain evidence="2">JCM 30804</strain>
    </source>
</reference>
<proteinExistence type="predicted"/>
<dbReference type="AlphaFoldDB" id="A0A917JW96"/>
<protein>
    <submittedName>
        <fullName evidence="2">Uncharacterized protein</fullName>
    </submittedName>
</protein>
<evidence type="ECO:0000256" key="1">
    <source>
        <dbReference type="SAM" id="MobiDB-lite"/>
    </source>
</evidence>
<feature type="region of interest" description="Disordered" evidence="1">
    <location>
        <begin position="36"/>
        <end position="59"/>
    </location>
</feature>
<dbReference type="Proteomes" id="UP000613743">
    <property type="component" value="Unassembled WGS sequence"/>
</dbReference>
<evidence type="ECO:0000313" key="3">
    <source>
        <dbReference type="Proteomes" id="UP000613743"/>
    </source>
</evidence>
<dbReference type="EMBL" id="BMPZ01000008">
    <property type="protein sequence ID" value="GGI88152.1"/>
    <property type="molecule type" value="Genomic_DNA"/>
</dbReference>
<name>A0A917JW96_9GAMM</name>
<evidence type="ECO:0000313" key="2">
    <source>
        <dbReference type="EMBL" id="GGI88152.1"/>
    </source>
</evidence>
<organism evidence="2 3">
    <name type="scientific">Shewanella gelidii</name>
    <dbReference type="NCBI Taxonomy" id="1642821"/>
    <lineage>
        <taxon>Bacteria</taxon>
        <taxon>Pseudomonadati</taxon>
        <taxon>Pseudomonadota</taxon>
        <taxon>Gammaproteobacteria</taxon>
        <taxon>Alteromonadales</taxon>
        <taxon>Shewanellaceae</taxon>
        <taxon>Shewanella</taxon>
    </lineage>
</organism>
<accession>A0A917JW96</accession>
<comment type="caution">
    <text evidence="2">The sequence shown here is derived from an EMBL/GenBank/DDBJ whole genome shotgun (WGS) entry which is preliminary data.</text>
</comment>
<sequence>MIMSERICAVPSIDILDIDVDSIAASIALLIKAAQGEKSDKPTPHSIDVSKPHEITALL</sequence>